<accession>A0A158M7Y2</accession>
<dbReference type="EMBL" id="JFZZ01000009">
    <property type="protein sequence ID" value="KAK99630.1"/>
    <property type="molecule type" value="Genomic_DNA"/>
</dbReference>
<dbReference type="InterPro" id="IPR037401">
    <property type="entry name" value="SnoaL-like"/>
</dbReference>
<proteinExistence type="predicted"/>
<dbReference type="InterPro" id="IPR032710">
    <property type="entry name" value="NTF2-like_dom_sf"/>
</dbReference>
<sequence>MSQPEHVSIDTLDAIMAAFNSHDLDAIMEFFADDSIWEASAGPEPWGKRLVGKAAIRAGFAAGYALLPDAHYKPEGHWVSGDKAVSEWALTGTLADGAKLCVRGCDLWEFSGQKIVRKNSYRKGVTPRD</sequence>
<name>A0A158M7Y2_9BORD</name>
<organism evidence="2 3">
    <name type="scientific">Bordetella holmesii CDC-H585-BH</name>
    <dbReference type="NCBI Taxonomy" id="1331206"/>
    <lineage>
        <taxon>Bacteria</taxon>
        <taxon>Pseudomonadati</taxon>
        <taxon>Pseudomonadota</taxon>
        <taxon>Betaproteobacteria</taxon>
        <taxon>Burkholderiales</taxon>
        <taxon>Alcaligenaceae</taxon>
        <taxon>Bordetella</taxon>
    </lineage>
</organism>
<gene>
    <name evidence="2" type="ORF">L497_3186</name>
</gene>
<dbReference type="SUPFAM" id="SSF54427">
    <property type="entry name" value="NTF2-like"/>
    <property type="match status" value="1"/>
</dbReference>
<comment type="caution">
    <text evidence="2">The sequence shown here is derived from an EMBL/GenBank/DDBJ whole genome shotgun (WGS) entry which is preliminary data.</text>
</comment>
<dbReference type="Pfam" id="PF12680">
    <property type="entry name" value="SnoaL_2"/>
    <property type="match status" value="1"/>
</dbReference>
<evidence type="ECO:0000313" key="2">
    <source>
        <dbReference type="EMBL" id="KAK99630.1"/>
    </source>
</evidence>
<dbReference type="Proteomes" id="UP000026682">
    <property type="component" value="Unassembled WGS sequence"/>
</dbReference>
<dbReference type="STRING" id="35814.BBB42_00645"/>
<dbReference type="PATRIC" id="fig|1331206.3.peg.204"/>
<reference evidence="2 3" key="1">
    <citation type="submission" date="2014-03" db="EMBL/GenBank/DDBJ databases">
        <title>Genome sequence of Bordetella holmseii.</title>
        <authorList>
            <person name="Harvill E."/>
            <person name="Goodfield L.L."/>
            <person name="Ivanov Y."/>
            <person name="Meyer J.A."/>
            <person name="Newth C."/>
            <person name="Cassiday P."/>
            <person name="Tondella M.L."/>
            <person name="Liao P."/>
            <person name="Zimmerman J."/>
            <person name="Meert K."/>
            <person name="Wessel D."/>
            <person name="Berger J."/>
            <person name="Dean J.M."/>
            <person name="Holubkov R."/>
            <person name="Burr J."/>
            <person name="Liu T."/>
            <person name="Brinkac L.M."/>
            <person name="Sanka R."/>
            <person name="Kim M."/>
            <person name="Losada L."/>
        </authorList>
    </citation>
    <scope>NUCLEOTIDE SEQUENCE [LARGE SCALE GENOMIC DNA]</scope>
    <source>
        <strain evidence="2 3">CDC-H585-BH</strain>
    </source>
</reference>
<evidence type="ECO:0000313" key="3">
    <source>
        <dbReference type="Proteomes" id="UP000026682"/>
    </source>
</evidence>
<feature type="domain" description="SnoaL-like" evidence="1">
    <location>
        <begin position="14"/>
        <end position="117"/>
    </location>
</feature>
<dbReference type="AlphaFoldDB" id="A0A158M7Y2"/>
<evidence type="ECO:0000259" key="1">
    <source>
        <dbReference type="Pfam" id="PF12680"/>
    </source>
</evidence>
<dbReference type="Gene3D" id="3.10.450.50">
    <property type="match status" value="1"/>
</dbReference>
<protein>
    <submittedName>
        <fullName evidence="2">SnoaL-like domain protein</fullName>
    </submittedName>
</protein>